<organism evidence="1 2">
    <name type="scientific">Clohesyomyces aquaticus</name>
    <dbReference type="NCBI Taxonomy" id="1231657"/>
    <lineage>
        <taxon>Eukaryota</taxon>
        <taxon>Fungi</taxon>
        <taxon>Dikarya</taxon>
        <taxon>Ascomycota</taxon>
        <taxon>Pezizomycotina</taxon>
        <taxon>Dothideomycetes</taxon>
        <taxon>Pleosporomycetidae</taxon>
        <taxon>Pleosporales</taxon>
        <taxon>Lindgomycetaceae</taxon>
        <taxon>Clohesyomyces</taxon>
    </lineage>
</organism>
<accession>A0A1Y1ZRR4</accession>
<reference evidence="1 2" key="1">
    <citation type="submission" date="2016-07" db="EMBL/GenBank/DDBJ databases">
        <title>Pervasive Adenine N6-methylation of Active Genes in Fungi.</title>
        <authorList>
            <consortium name="DOE Joint Genome Institute"/>
            <person name="Mondo S.J."/>
            <person name="Dannebaum R.O."/>
            <person name="Kuo R.C."/>
            <person name="Labutti K."/>
            <person name="Haridas S."/>
            <person name="Kuo A."/>
            <person name="Salamov A."/>
            <person name="Ahrendt S.R."/>
            <person name="Lipzen A."/>
            <person name="Sullivan W."/>
            <person name="Andreopoulos W.B."/>
            <person name="Clum A."/>
            <person name="Lindquist E."/>
            <person name="Daum C."/>
            <person name="Ramamoorthy G.K."/>
            <person name="Gryganskyi A."/>
            <person name="Culley D."/>
            <person name="Magnuson J.K."/>
            <person name="James T.Y."/>
            <person name="O'Malley M.A."/>
            <person name="Stajich J.E."/>
            <person name="Spatafora J.W."/>
            <person name="Visel A."/>
            <person name="Grigoriev I.V."/>
        </authorList>
    </citation>
    <scope>NUCLEOTIDE SEQUENCE [LARGE SCALE GENOMIC DNA]</scope>
    <source>
        <strain evidence="1 2">CBS 115471</strain>
    </source>
</reference>
<protein>
    <submittedName>
        <fullName evidence="1">Uncharacterized protein</fullName>
    </submittedName>
</protein>
<dbReference type="AlphaFoldDB" id="A0A1Y1ZRR4"/>
<dbReference type="Proteomes" id="UP000193144">
    <property type="component" value="Unassembled WGS sequence"/>
</dbReference>
<evidence type="ECO:0000313" key="2">
    <source>
        <dbReference type="Proteomes" id="UP000193144"/>
    </source>
</evidence>
<dbReference type="EMBL" id="MCFA01000046">
    <property type="protein sequence ID" value="ORY12918.1"/>
    <property type="molecule type" value="Genomic_DNA"/>
</dbReference>
<name>A0A1Y1ZRR4_9PLEO</name>
<keyword evidence="2" id="KW-1185">Reference proteome</keyword>
<proteinExistence type="predicted"/>
<evidence type="ECO:0000313" key="1">
    <source>
        <dbReference type="EMBL" id="ORY12918.1"/>
    </source>
</evidence>
<gene>
    <name evidence="1" type="ORF">BCR34DRAFT_280657</name>
</gene>
<comment type="caution">
    <text evidence="1">The sequence shown here is derived from an EMBL/GenBank/DDBJ whole genome shotgun (WGS) entry which is preliminary data.</text>
</comment>
<sequence length="158" mass="16978">MGRSGQERPHDAVGVGCQVRVLSSQASQSGQQGKSVLHSCSTSLSARNTSWKLTFLPAIQPRGALQSTRNKVSRGLWVIHASPSFRRKPDSTPPFTLRIASCSPGLNNKTDCSELQPTHLPASCRPSAVISAQSWQGWSHIGTWLGSKAWAAWAACTV</sequence>